<sequence length="64" mass="7101">MTACQNHKPPAAVKLLSEKRPPFAHNRLFSFSTTPGVCTGVCACVRIHILYILTTEIMRTKSTL</sequence>
<accession>A0A0E9PWP5</accession>
<reference evidence="1" key="2">
    <citation type="journal article" date="2015" name="Fish Shellfish Immunol.">
        <title>Early steps in the European eel (Anguilla anguilla)-Vibrio vulnificus interaction in the gills: Role of the RtxA13 toxin.</title>
        <authorList>
            <person name="Callol A."/>
            <person name="Pajuelo D."/>
            <person name="Ebbesson L."/>
            <person name="Teles M."/>
            <person name="MacKenzie S."/>
            <person name="Amaro C."/>
        </authorList>
    </citation>
    <scope>NUCLEOTIDE SEQUENCE</scope>
</reference>
<protein>
    <submittedName>
        <fullName evidence="1">Uncharacterized protein</fullName>
    </submittedName>
</protein>
<organism evidence="1">
    <name type="scientific">Anguilla anguilla</name>
    <name type="common">European freshwater eel</name>
    <name type="synonym">Muraena anguilla</name>
    <dbReference type="NCBI Taxonomy" id="7936"/>
    <lineage>
        <taxon>Eukaryota</taxon>
        <taxon>Metazoa</taxon>
        <taxon>Chordata</taxon>
        <taxon>Craniata</taxon>
        <taxon>Vertebrata</taxon>
        <taxon>Euteleostomi</taxon>
        <taxon>Actinopterygii</taxon>
        <taxon>Neopterygii</taxon>
        <taxon>Teleostei</taxon>
        <taxon>Anguilliformes</taxon>
        <taxon>Anguillidae</taxon>
        <taxon>Anguilla</taxon>
    </lineage>
</organism>
<proteinExistence type="predicted"/>
<evidence type="ECO:0000313" key="1">
    <source>
        <dbReference type="EMBL" id="JAH08712.1"/>
    </source>
</evidence>
<reference evidence="1" key="1">
    <citation type="submission" date="2014-11" db="EMBL/GenBank/DDBJ databases">
        <authorList>
            <person name="Amaro Gonzalez C."/>
        </authorList>
    </citation>
    <scope>NUCLEOTIDE SEQUENCE</scope>
</reference>
<dbReference type="AlphaFoldDB" id="A0A0E9PWP5"/>
<name>A0A0E9PWP5_ANGAN</name>
<dbReference type="EMBL" id="GBXM01099865">
    <property type="protein sequence ID" value="JAH08712.1"/>
    <property type="molecule type" value="Transcribed_RNA"/>
</dbReference>